<sequence>MPNISSPLGAGGAPSWPSRDSNDKAEASSAVQPGRLPAAVPGTGDLGGRILTLGSGESHAQLQSDARRASADNVMPEDDDIFHDCKVIDGPPLDVEAAPLTAANARARQQTETQEQEQQAGIFNWFLNSVGDALGNVFFGHGVPDDDGHGVPDDDGHGMPDHDDEQDISSMGPTPLDLVSGVAGSVMSVFSKAEGLPAETPKPLTVAQKNAARLEELNGQIDDRLHMLDVQLKKMGAATEHLHAPARRNSAQLGIYGNVQCFNYTVRGYLSAAVPFLGKLAAVTGASTAVTAVAPLVGGPLVGAGIKATAALTGAYAAGKSIQSLPGEATASGGDALTKTVYEELDFLLTQQKNLLEQESARTLQSQRIEGGIETRKLHIVQLKTELAQLAQLGKPESVAVGGVPSSAPRHSVALGSGAQRTQTLSVVAHARDAFATLFGPIGRSLASVGRFISSLPSLPGRLLDRWAAAKQEQAYMDNLLQVLGGRRDNSLVGVVGAGAMVRAEGVRSVLTDAEIDAQLHMGENLVRALQEEPSANFGRVLYKPAGSAAGHAVAATLTTARAIAWYAEAIAHAPVGTGGLASRITRNADGSMTVSDPGMKLFSFLRSVPTAYAAAGGDPSTLRIDDHRQGMPGAMNGMEFKQVLDGAGNPQLQLAFTQGLGTPVFKPLANEKAVILSARKAIFHANSGQLPQPLSDFSLWTQDEREAHVQRTEARLKEQQTLLELDAQQLERLQDWSDPEFQAGVLSSRQPSAVGNRPQG</sequence>
<comment type="caution">
    <text evidence="2">The sequence shown here is derived from an EMBL/GenBank/DDBJ whole genome shotgun (WGS) entry which is preliminary data.</text>
</comment>
<dbReference type="EMBL" id="JAODYH010000008">
    <property type="protein sequence ID" value="MCT9812364.1"/>
    <property type="molecule type" value="Genomic_DNA"/>
</dbReference>
<proteinExistence type="predicted"/>
<reference evidence="2 3" key="1">
    <citation type="submission" date="2022-09" db="EMBL/GenBank/DDBJ databases">
        <title>Draft genome of isolate Be4.</title>
        <authorList>
            <person name="Sanchez-Castro I."/>
            <person name="Martinez-Rodriguez P."/>
            <person name="Descostes M."/>
            <person name="Merroun M."/>
        </authorList>
    </citation>
    <scope>NUCLEOTIDE SEQUENCE [LARGE SCALE GENOMIC DNA]</scope>
    <source>
        <strain evidence="2 3">Be4</strain>
    </source>
</reference>
<feature type="region of interest" description="Disordered" evidence="1">
    <location>
        <begin position="144"/>
        <end position="170"/>
    </location>
</feature>
<feature type="region of interest" description="Disordered" evidence="1">
    <location>
        <begin position="1"/>
        <end position="71"/>
    </location>
</feature>
<protein>
    <submittedName>
        <fullName evidence="2">Uncharacterized protein</fullName>
    </submittedName>
</protein>
<accession>A0ABT2PPG0</accession>
<evidence type="ECO:0000256" key="1">
    <source>
        <dbReference type="SAM" id="MobiDB-lite"/>
    </source>
</evidence>
<gene>
    <name evidence="2" type="ORF">N0K08_17110</name>
</gene>
<evidence type="ECO:0000313" key="2">
    <source>
        <dbReference type="EMBL" id="MCT9812364.1"/>
    </source>
</evidence>
<evidence type="ECO:0000313" key="3">
    <source>
        <dbReference type="Proteomes" id="UP001525968"/>
    </source>
</evidence>
<feature type="compositionally biased region" description="Polar residues" evidence="1">
    <location>
        <begin position="746"/>
        <end position="761"/>
    </location>
</feature>
<organism evidence="2 3">
    <name type="scientific">Acidovorax bellezanensis</name>
    <dbReference type="NCBI Taxonomy" id="2976702"/>
    <lineage>
        <taxon>Bacteria</taxon>
        <taxon>Pseudomonadati</taxon>
        <taxon>Pseudomonadota</taxon>
        <taxon>Betaproteobacteria</taxon>
        <taxon>Burkholderiales</taxon>
        <taxon>Comamonadaceae</taxon>
        <taxon>Acidovorax</taxon>
    </lineage>
</organism>
<dbReference type="RefSeq" id="WP_261501612.1">
    <property type="nucleotide sequence ID" value="NZ_JAODYH010000008.1"/>
</dbReference>
<feature type="compositionally biased region" description="Basic and acidic residues" evidence="1">
    <location>
        <begin position="144"/>
        <end position="161"/>
    </location>
</feature>
<name>A0ABT2PPG0_9BURK</name>
<keyword evidence="3" id="KW-1185">Reference proteome</keyword>
<dbReference type="Proteomes" id="UP001525968">
    <property type="component" value="Unassembled WGS sequence"/>
</dbReference>
<feature type="region of interest" description="Disordered" evidence="1">
    <location>
        <begin position="742"/>
        <end position="761"/>
    </location>
</feature>